<proteinExistence type="predicted"/>
<accession>A0AAD3TAE5</accession>
<protein>
    <submittedName>
        <fullName evidence="1">Uncharacterized protein</fullName>
    </submittedName>
</protein>
<evidence type="ECO:0000313" key="1">
    <source>
        <dbReference type="EMBL" id="GMH25930.1"/>
    </source>
</evidence>
<comment type="caution">
    <text evidence="1">The sequence shown here is derived from an EMBL/GenBank/DDBJ whole genome shotgun (WGS) entry which is preliminary data.</text>
</comment>
<keyword evidence="2" id="KW-1185">Reference proteome</keyword>
<evidence type="ECO:0000313" key="2">
    <source>
        <dbReference type="Proteomes" id="UP001279734"/>
    </source>
</evidence>
<organism evidence="1 2">
    <name type="scientific">Nepenthes gracilis</name>
    <name type="common">Slender pitcher plant</name>
    <dbReference type="NCBI Taxonomy" id="150966"/>
    <lineage>
        <taxon>Eukaryota</taxon>
        <taxon>Viridiplantae</taxon>
        <taxon>Streptophyta</taxon>
        <taxon>Embryophyta</taxon>
        <taxon>Tracheophyta</taxon>
        <taxon>Spermatophyta</taxon>
        <taxon>Magnoliopsida</taxon>
        <taxon>eudicotyledons</taxon>
        <taxon>Gunneridae</taxon>
        <taxon>Pentapetalae</taxon>
        <taxon>Caryophyllales</taxon>
        <taxon>Nepenthaceae</taxon>
        <taxon>Nepenthes</taxon>
    </lineage>
</organism>
<sequence>MWQLKLAHSPLELLVTIMRMQMSFTCRCYLLLQCPSASHRTLRFAHHASKLVTPEKVNNFISNLNLLDQIGSYELNHIIAHSQRLNSDAIVSFVKALCKVAMSEL</sequence>
<name>A0AAD3TAE5_NEPGR</name>
<gene>
    <name evidence="1" type="ORF">Nepgr_027773</name>
</gene>
<dbReference type="EMBL" id="BSYO01000030">
    <property type="protein sequence ID" value="GMH25930.1"/>
    <property type="molecule type" value="Genomic_DNA"/>
</dbReference>
<dbReference type="AlphaFoldDB" id="A0AAD3TAE5"/>
<dbReference type="Proteomes" id="UP001279734">
    <property type="component" value="Unassembled WGS sequence"/>
</dbReference>
<reference evidence="1" key="1">
    <citation type="submission" date="2023-05" db="EMBL/GenBank/DDBJ databases">
        <title>Nepenthes gracilis genome sequencing.</title>
        <authorList>
            <person name="Fukushima K."/>
        </authorList>
    </citation>
    <scope>NUCLEOTIDE SEQUENCE</scope>
    <source>
        <strain evidence="1">SING2019-196</strain>
    </source>
</reference>